<evidence type="ECO:0000313" key="3">
    <source>
        <dbReference type="EMBL" id="EDR25178.1"/>
    </source>
</evidence>
<evidence type="ECO:0000256" key="1">
    <source>
        <dbReference type="SAM" id="MobiDB-lite"/>
    </source>
</evidence>
<dbReference type="eggNOG" id="ENOG502RB44">
    <property type="taxonomic scope" value="Eukaryota"/>
</dbReference>
<dbReference type="GeneID" id="5883578"/>
<evidence type="ECO:0000313" key="4">
    <source>
        <dbReference type="Proteomes" id="UP000008076"/>
    </source>
</evidence>
<dbReference type="VEuPathDB" id="AmoebaDB:EDI_333960"/>
<evidence type="ECO:0000259" key="2">
    <source>
        <dbReference type="PROSITE" id="PS50006"/>
    </source>
</evidence>
<dbReference type="InterPro" id="IPR008984">
    <property type="entry name" value="SMAD_FHA_dom_sf"/>
</dbReference>
<reference evidence="4" key="1">
    <citation type="submission" date="2007-12" db="EMBL/GenBank/DDBJ databases">
        <title>Annotation of Entamoeba dispar SAW760.</title>
        <authorList>
            <person name="Lorenzi H."/>
            <person name="Inman J."/>
            <person name="Schobel S."/>
            <person name="Amedeo P."/>
            <person name="Caler E."/>
        </authorList>
    </citation>
    <scope>NUCLEOTIDE SEQUENCE [LARGE SCALE GENOMIC DNA]</scope>
    <source>
        <strain evidence="4">ATCC PRA-260 / SAW760</strain>
    </source>
</reference>
<feature type="compositionally biased region" description="Basic residues" evidence="1">
    <location>
        <begin position="99"/>
        <end position="108"/>
    </location>
</feature>
<feature type="region of interest" description="Disordered" evidence="1">
    <location>
        <begin position="86"/>
        <end position="122"/>
    </location>
</feature>
<gene>
    <name evidence="3" type="ORF">EDI_333960</name>
</gene>
<dbReference type="RefSeq" id="XP_001738495.1">
    <property type="nucleotide sequence ID" value="XM_001738443.1"/>
</dbReference>
<dbReference type="PROSITE" id="PS50006">
    <property type="entry name" value="FHA_DOMAIN"/>
    <property type="match status" value="1"/>
</dbReference>
<keyword evidence="4" id="KW-1185">Reference proteome</keyword>
<organism evidence="4">
    <name type="scientific">Entamoeba dispar (strain ATCC PRA-260 / SAW760)</name>
    <dbReference type="NCBI Taxonomy" id="370354"/>
    <lineage>
        <taxon>Eukaryota</taxon>
        <taxon>Amoebozoa</taxon>
        <taxon>Evosea</taxon>
        <taxon>Archamoebae</taxon>
        <taxon>Mastigamoebida</taxon>
        <taxon>Entamoebidae</taxon>
        <taxon>Entamoeba</taxon>
    </lineage>
</organism>
<dbReference type="SUPFAM" id="SSF49879">
    <property type="entry name" value="SMAD/FHA domain"/>
    <property type="match status" value="1"/>
</dbReference>
<dbReference type="OrthoDB" id="29141at2759"/>
<dbReference type="KEGG" id="edi:EDI_333960"/>
<sequence>MDKEKVEEIRDQIQDGFNPILVEYSIWLEMNKFHIESNHLKERIPQSNFSTMLKAELINKCKENPSTRTKINPINVSFKEAIKEVKQHPIEKKEPKPTKTNRGKKVRRKVSEEDEYEEKRTKKRKHTKARLLCGERNSTVVFEFDTKTQFPVVFGRGKEGTHDGSFIYLNKYTDAKSISHRHAIITYDKETDQYLFTNEGRNGSAVDTGLILQNTVPLKNNSVIEMGGFKMTFVYYN</sequence>
<dbReference type="Pfam" id="PF00498">
    <property type="entry name" value="FHA"/>
    <property type="match status" value="1"/>
</dbReference>
<proteinExistence type="predicted"/>
<feature type="domain" description="FHA" evidence="2">
    <location>
        <begin position="152"/>
        <end position="211"/>
    </location>
</feature>
<dbReference type="Gene3D" id="2.60.200.20">
    <property type="match status" value="1"/>
</dbReference>
<accession>B0EJW9</accession>
<protein>
    <recommendedName>
        <fullName evidence="2">FHA domain-containing protein</fullName>
    </recommendedName>
</protein>
<dbReference type="AlphaFoldDB" id="B0EJW9"/>
<name>B0EJW9_ENTDS</name>
<dbReference type="Proteomes" id="UP000008076">
    <property type="component" value="Unassembled WGS sequence"/>
</dbReference>
<dbReference type="OMA" id="KEGTHDG"/>
<dbReference type="EMBL" id="DS549639">
    <property type="protein sequence ID" value="EDR25178.1"/>
    <property type="molecule type" value="Genomic_DNA"/>
</dbReference>
<feature type="compositionally biased region" description="Basic and acidic residues" evidence="1">
    <location>
        <begin position="86"/>
        <end position="97"/>
    </location>
</feature>
<dbReference type="InterPro" id="IPR000253">
    <property type="entry name" value="FHA_dom"/>
</dbReference>